<sequence length="290" mass="33120">MGRARLNRLLPFTTATVISNYQRVVMQLSPSLIVTCNNGKTRLHCGKRRSLWSRKIRIINGDKFLTLADAGHYDTALVKLKQLNSGAPDKANLLAEAYIYKLAGRHQDELRAMTESLPENASTQQYPTEYVQALRNNQLAAAIDDANLTPDIRADIHAELVRLSFMPTRSESERYAIADRALAQYAALEILWHDNPDRTAQYQRIQVDHLGALLTRDRYKDVISHYQRLKKTGQIIPPWGQYWVASAYLKDHQPKKAQSIMTELFYHKETIAPDLSDEELADLFYSHPGE</sequence>
<dbReference type="EMBL" id="UARS01000004">
    <property type="protein sequence ID" value="SPW39672.1"/>
    <property type="molecule type" value="Genomic_DNA"/>
</dbReference>
<name>A0A2X1JG33_ECOLX</name>
<protein>
    <submittedName>
        <fullName evidence="1">Outer membrane protein PgaA</fullName>
    </submittedName>
</protein>
<evidence type="ECO:0000313" key="1">
    <source>
        <dbReference type="EMBL" id="SPW39672.1"/>
    </source>
</evidence>
<gene>
    <name evidence="1" type="primary">pgaA_1</name>
    <name evidence="1" type="ORF">NCTC11126_01004</name>
</gene>
<organism evidence="1 2">
    <name type="scientific">Escherichia coli</name>
    <dbReference type="NCBI Taxonomy" id="562"/>
    <lineage>
        <taxon>Bacteria</taxon>
        <taxon>Pseudomonadati</taxon>
        <taxon>Pseudomonadota</taxon>
        <taxon>Gammaproteobacteria</taxon>
        <taxon>Enterobacterales</taxon>
        <taxon>Enterobacteriaceae</taxon>
        <taxon>Escherichia</taxon>
    </lineage>
</organism>
<dbReference type="Proteomes" id="UP000250561">
    <property type="component" value="Unassembled WGS sequence"/>
</dbReference>
<evidence type="ECO:0000313" key="2">
    <source>
        <dbReference type="Proteomes" id="UP000250561"/>
    </source>
</evidence>
<dbReference type="AlphaFoldDB" id="A0A2X1JG33"/>
<accession>A0A2X1JG33</accession>
<proteinExistence type="predicted"/>
<reference evidence="1 2" key="1">
    <citation type="submission" date="2018-06" db="EMBL/GenBank/DDBJ databases">
        <authorList>
            <consortium name="Pathogen Informatics"/>
            <person name="Doyle S."/>
        </authorList>
    </citation>
    <scope>NUCLEOTIDE SEQUENCE [LARGE SCALE GENOMIC DNA]</scope>
    <source>
        <strain evidence="1 2">NCTC11126</strain>
    </source>
</reference>